<keyword evidence="3 6" id="KW-0812">Transmembrane</keyword>
<evidence type="ECO:0000256" key="1">
    <source>
        <dbReference type="ARBA" id="ARBA00004651"/>
    </source>
</evidence>
<protein>
    <submittedName>
        <fullName evidence="8">Sensor histidine kinase</fullName>
    </submittedName>
</protein>
<dbReference type="SUPFAM" id="SSF55874">
    <property type="entry name" value="ATPase domain of HSP90 chaperone/DNA topoisomerase II/histidine kinase"/>
    <property type="match status" value="1"/>
</dbReference>
<evidence type="ECO:0000256" key="3">
    <source>
        <dbReference type="ARBA" id="ARBA00022692"/>
    </source>
</evidence>
<evidence type="ECO:0000256" key="2">
    <source>
        <dbReference type="ARBA" id="ARBA00022475"/>
    </source>
</evidence>
<dbReference type="Gene3D" id="3.30.565.10">
    <property type="entry name" value="Histidine kinase-like ATPase, C-terminal domain"/>
    <property type="match status" value="1"/>
</dbReference>
<dbReference type="EMBL" id="WHNY01000068">
    <property type="protein sequence ID" value="NOU67531.1"/>
    <property type="molecule type" value="Genomic_DNA"/>
</dbReference>
<dbReference type="PANTHER" id="PTHR34220">
    <property type="entry name" value="SENSOR HISTIDINE KINASE YPDA"/>
    <property type="match status" value="1"/>
</dbReference>
<keyword evidence="9" id="KW-1185">Reference proteome</keyword>
<evidence type="ECO:0000256" key="5">
    <source>
        <dbReference type="ARBA" id="ARBA00023136"/>
    </source>
</evidence>
<dbReference type="InterPro" id="IPR033479">
    <property type="entry name" value="dCache_1"/>
</dbReference>
<dbReference type="GO" id="GO:0016301">
    <property type="term" value="F:kinase activity"/>
    <property type="evidence" value="ECO:0007669"/>
    <property type="project" value="UniProtKB-KW"/>
</dbReference>
<dbReference type="InterPro" id="IPR010559">
    <property type="entry name" value="Sig_transdc_His_kin_internal"/>
</dbReference>
<accession>A0ABX1XHQ4</accession>
<comment type="subcellular location">
    <subcellularLocation>
        <location evidence="1">Cell membrane</location>
        <topology evidence="1">Multi-pass membrane protein</topology>
    </subcellularLocation>
</comment>
<keyword evidence="8" id="KW-0418">Kinase</keyword>
<feature type="transmembrane region" description="Helical" evidence="6">
    <location>
        <begin position="12"/>
        <end position="30"/>
    </location>
</feature>
<dbReference type="Gene3D" id="3.30.450.20">
    <property type="entry name" value="PAS domain"/>
    <property type="match status" value="1"/>
</dbReference>
<keyword evidence="4 6" id="KW-1133">Transmembrane helix</keyword>
<dbReference type="Pfam" id="PF02743">
    <property type="entry name" value="dCache_1"/>
    <property type="match status" value="1"/>
</dbReference>
<dbReference type="InterPro" id="IPR050640">
    <property type="entry name" value="Bact_2-comp_sensor_kinase"/>
</dbReference>
<keyword evidence="8" id="KW-0808">Transferase</keyword>
<evidence type="ECO:0000256" key="4">
    <source>
        <dbReference type="ARBA" id="ARBA00022989"/>
    </source>
</evidence>
<feature type="domain" description="Histidine kinase/HSP90-like ATPase" evidence="7">
    <location>
        <begin position="480"/>
        <end position="600"/>
    </location>
</feature>
<organism evidence="8 9">
    <name type="scientific">Paenibacillus plantarum</name>
    <dbReference type="NCBI Taxonomy" id="2654975"/>
    <lineage>
        <taxon>Bacteria</taxon>
        <taxon>Bacillati</taxon>
        <taxon>Bacillota</taxon>
        <taxon>Bacilli</taxon>
        <taxon>Bacillales</taxon>
        <taxon>Paenibacillaceae</taxon>
        <taxon>Paenibacillus</taxon>
    </lineage>
</organism>
<dbReference type="Proteomes" id="UP000653578">
    <property type="component" value="Unassembled WGS sequence"/>
</dbReference>
<reference evidence="8 9" key="1">
    <citation type="submission" date="2019-10" db="EMBL/GenBank/DDBJ databases">
        <title>Description of Paenibacillus humi sp. nov.</title>
        <authorList>
            <person name="Carlier A."/>
            <person name="Qi S."/>
        </authorList>
    </citation>
    <scope>NUCLEOTIDE SEQUENCE [LARGE SCALE GENOMIC DNA]</scope>
    <source>
        <strain evidence="8 9">LMG 31461</strain>
    </source>
</reference>
<feature type="transmembrane region" description="Helical" evidence="6">
    <location>
        <begin position="304"/>
        <end position="327"/>
    </location>
</feature>
<sequence>MTFLSIKTKLFFVFIIISIIPVLIVTLGSYRNYTNLVSKQVSLVSSNAISSSVERVDNILQNIERITITFQQQSQNYSSTGIITVADQLKRITNIQDQFELFTIRNNMRFIFQNLLSGYSYINGIYLFIPNGQYISYGNGSDLKLGYSPIQDMWYLNTIQKNGTLYISDVDTKNFILNAKPSITFSRALYDTETHQFLGVLMLDCSLDIFKGLDRDILPNITSIYLVNGSGKILFNNSEDKIGQFLQNDLLTKVQSLDHSDEIIQESNAGALTVIKSFPDINWKVVSSISLSEIKKQFGTSRQLITYISLTCAVIFILLSIFLSNLITRPVTELSIIMRKNKSHKLVMTKKQLERMDEIGILYTEYNNMIRDINAYIKDSYQNKLLTLNSQMKALEAQINSHFLYNTLESINSIAEIEEIESIATMTKALGDMFRYSIKTKSELVNIDEELSHANNYLAIQKIRYEEKMEFILDIQEGLIHSKILKLVVQPLIENAIYHGLESKRGKGRIVVRGYVMEDKIYFDIIDDGVGMTPGQVQEVRDLLAEPPEFSEIGQKNKPSIGLKNVHSRISLYYGPEYGLILQSQSGIGTTVTICIPKID</sequence>
<gene>
    <name evidence="8" type="ORF">GC096_26170</name>
</gene>
<dbReference type="CDD" id="cd18773">
    <property type="entry name" value="PDC1_HK_sensor"/>
    <property type="match status" value="1"/>
</dbReference>
<keyword evidence="2" id="KW-1003">Cell membrane</keyword>
<evidence type="ECO:0000313" key="8">
    <source>
        <dbReference type="EMBL" id="NOU67531.1"/>
    </source>
</evidence>
<dbReference type="Pfam" id="PF06580">
    <property type="entry name" value="His_kinase"/>
    <property type="match status" value="1"/>
</dbReference>
<comment type="caution">
    <text evidence="8">The sequence shown here is derived from an EMBL/GenBank/DDBJ whole genome shotgun (WGS) entry which is preliminary data.</text>
</comment>
<dbReference type="Pfam" id="PF02518">
    <property type="entry name" value="HATPase_c"/>
    <property type="match status" value="1"/>
</dbReference>
<dbReference type="SMART" id="SM00387">
    <property type="entry name" value="HATPase_c"/>
    <property type="match status" value="1"/>
</dbReference>
<name>A0ABX1XHQ4_9BACL</name>
<dbReference type="InterPro" id="IPR003594">
    <property type="entry name" value="HATPase_dom"/>
</dbReference>
<evidence type="ECO:0000256" key="6">
    <source>
        <dbReference type="SAM" id="Phobius"/>
    </source>
</evidence>
<evidence type="ECO:0000259" key="7">
    <source>
        <dbReference type="SMART" id="SM00387"/>
    </source>
</evidence>
<evidence type="ECO:0000313" key="9">
    <source>
        <dbReference type="Proteomes" id="UP000653578"/>
    </source>
</evidence>
<dbReference type="Gene3D" id="6.10.340.10">
    <property type="match status" value="1"/>
</dbReference>
<proteinExistence type="predicted"/>
<keyword evidence="5 6" id="KW-0472">Membrane</keyword>
<dbReference type="InterPro" id="IPR036890">
    <property type="entry name" value="HATPase_C_sf"/>
</dbReference>
<dbReference type="RefSeq" id="WP_171634358.1">
    <property type="nucleotide sequence ID" value="NZ_WHNY01000068.1"/>
</dbReference>
<dbReference type="PANTHER" id="PTHR34220:SF7">
    <property type="entry name" value="SENSOR HISTIDINE KINASE YPDA"/>
    <property type="match status" value="1"/>
</dbReference>